<dbReference type="AlphaFoldDB" id="A0A0E9SFE4"/>
<organism evidence="1">
    <name type="scientific">Anguilla anguilla</name>
    <name type="common">European freshwater eel</name>
    <name type="synonym">Muraena anguilla</name>
    <dbReference type="NCBI Taxonomy" id="7936"/>
    <lineage>
        <taxon>Eukaryota</taxon>
        <taxon>Metazoa</taxon>
        <taxon>Chordata</taxon>
        <taxon>Craniata</taxon>
        <taxon>Vertebrata</taxon>
        <taxon>Euteleostomi</taxon>
        <taxon>Actinopterygii</taxon>
        <taxon>Neopterygii</taxon>
        <taxon>Teleostei</taxon>
        <taxon>Anguilliformes</taxon>
        <taxon>Anguillidae</taxon>
        <taxon>Anguilla</taxon>
    </lineage>
</organism>
<proteinExistence type="predicted"/>
<name>A0A0E9SFE4_ANGAN</name>
<reference evidence="1" key="2">
    <citation type="journal article" date="2015" name="Fish Shellfish Immunol.">
        <title>Early steps in the European eel (Anguilla anguilla)-Vibrio vulnificus interaction in the gills: Role of the RtxA13 toxin.</title>
        <authorList>
            <person name="Callol A."/>
            <person name="Pajuelo D."/>
            <person name="Ebbesson L."/>
            <person name="Teles M."/>
            <person name="MacKenzie S."/>
            <person name="Amaro C."/>
        </authorList>
    </citation>
    <scope>NUCLEOTIDE SEQUENCE</scope>
</reference>
<dbReference type="EMBL" id="GBXM01068610">
    <property type="protein sequence ID" value="JAH39967.1"/>
    <property type="molecule type" value="Transcribed_RNA"/>
</dbReference>
<sequence length="37" mass="4302">MALTSTTYIQCAFQCLFDRFFFKNTGWSTCSGDRTPR</sequence>
<accession>A0A0E9SFE4</accession>
<reference evidence="1" key="1">
    <citation type="submission" date="2014-11" db="EMBL/GenBank/DDBJ databases">
        <authorList>
            <person name="Amaro Gonzalez C."/>
        </authorList>
    </citation>
    <scope>NUCLEOTIDE SEQUENCE</scope>
</reference>
<evidence type="ECO:0000313" key="1">
    <source>
        <dbReference type="EMBL" id="JAH39967.1"/>
    </source>
</evidence>
<protein>
    <submittedName>
        <fullName evidence="1">Uncharacterized protein</fullName>
    </submittedName>
</protein>